<accession>A0AAN7TAP0</accession>
<evidence type="ECO:0000259" key="2">
    <source>
        <dbReference type="PROSITE" id="PS50181"/>
    </source>
</evidence>
<dbReference type="SUPFAM" id="SSF81383">
    <property type="entry name" value="F-box domain"/>
    <property type="match status" value="1"/>
</dbReference>
<evidence type="ECO:0000256" key="1">
    <source>
        <dbReference type="SAM" id="MobiDB-lite"/>
    </source>
</evidence>
<evidence type="ECO:0000313" key="3">
    <source>
        <dbReference type="EMBL" id="KAK5107081.1"/>
    </source>
</evidence>
<dbReference type="PROSITE" id="PS50181">
    <property type="entry name" value="FBOX"/>
    <property type="match status" value="1"/>
</dbReference>
<feature type="compositionally biased region" description="Low complexity" evidence="1">
    <location>
        <begin position="225"/>
        <end position="236"/>
    </location>
</feature>
<evidence type="ECO:0000313" key="4">
    <source>
        <dbReference type="Proteomes" id="UP001310890"/>
    </source>
</evidence>
<dbReference type="EMBL" id="JAVRRL010000141">
    <property type="protein sequence ID" value="KAK5107081.1"/>
    <property type="molecule type" value="Genomic_DNA"/>
</dbReference>
<gene>
    <name evidence="3" type="ORF">LTR62_001865</name>
</gene>
<proteinExistence type="predicted"/>
<dbReference type="InterPro" id="IPR001810">
    <property type="entry name" value="F-box_dom"/>
</dbReference>
<feature type="domain" description="F-box" evidence="2">
    <location>
        <begin position="1"/>
        <end position="48"/>
    </location>
</feature>
<dbReference type="CDD" id="cd09917">
    <property type="entry name" value="F-box_SF"/>
    <property type="match status" value="1"/>
</dbReference>
<name>A0AAN7TAP0_9PEZI</name>
<reference evidence="3" key="1">
    <citation type="submission" date="2023-08" db="EMBL/GenBank/DDBJ databases">
        <title>Black Yeasts Isolated from many extreme environments.</title>
        <authorList>
            <person name="Coleine C."/>
            <person name="Stajich J.E."/>
            <person name="Selbmann L."/>
        </authorList>
    </citation>
    <scope>NUCLEOTIDE SEQUENCE</scope>
    <source>
        <strain evidence="3">CCFEE 5401</strain>
    </source>
</reference>
<organism evidence="3 4">
    <name type="scientific">Meristemomyces frigidus</name>
    <dbReference type="NCBI Taxonomy" id="1508187"/>
    <lineage>
        <taxon>Eukaryota</taxon>
        <taxon>Fungi</taxon>
        <taxon>Dikarya</taxon>
        <taxon>Ascomycota</taxon>
        <taxon>Pezizomycotina</taxon>
        <taxon>Dothideomycetes</taxon>
        <taxon>Dothideomycetidae</taxon>
        <taxon>Mycosphaerellales</taxon>
        <taxon>Teratosphaeriaceae</taxon>
        <taxon>Meristemomyces</taxon>
    </lineage>
</organism>
<protein>
    <recommendedName>
        <fullName evidence="2">F-box domain-containing protein</fullName>
    </recommendedName>
</protein>
<comment type="caution">
    <text evidence="3">The sequence shown here is derived from an EMBL/GenBank/DDBJ whole genome shotgun (WGS) entry which is preliminary data.</text>
</comment>
<dbReference type="Proteomes" id="UP001310890">
    <property type="component" value="Unassembled WGS sequence"/>
</dbReference>
<sequence length="365" mass="41590">MDLETLPNEIITHIFTRLPTISSVLALASTNSHFHTLYHASSQRLAILTAAANAEFGPLEDILQLCTYNASQPAHVSRQVPISDALIQEILKVGRVAQQWEDIYPFKKWKDDYASRRLLFTSERFALRRAIYRLWLYTSAFHNRRHPRSTRMNMLVVAERSALLHNWPAAELAELYDVQLVLRDVVANNICPSNGRIRQKYQKRYPDSNHQLLFNIHLNHPPPTSTWCSTSPGSPSMNLMHTQSESKYPHHHPEHQSPLFPWSPSRHHEPSTEAWGDDINHYYIIEDMMKLSPAQILLLRDRCPLKAQVESFVRTEVDQGEGWFGENGETFCETLWSVVKGRGGEVEEVKAGVGVGELGVALLGA</sequence>
<feature type="region of interest" description="Disordered" evidence="1">
    <location>
        <begin position="225"/>
        <end position="267"/>
    </location>
</feature>
<dbReference type="AlphaFoldDB" id="A0AAN7TAP0"/>
<dbReference type="InterPro" id="IPR036047">
    <property type="entry name" value="F-box-like_dom_sf"/>
</dbReference>
<feature type="compositionally biased region" description="Polar residues" evidence="1">
    <location>
        <begin position="237"/>
        <end position="246"/>
    </location>
</feature>